<comment type="function">
    <text evidence="9">Prenyltransferase that catalyzes the transfer of the geranylgeranyl moiety of geranylgeranyl diphosphate (GGPP) to the C3 hydroxyl of sn-glycerol-1-phosphate (G1P).</text>
</comment>
<dbReference type="InterPro" id="IPR038597">
    <property type="entry name" value="GGGP/HepGP_synthase_sf"/>
</dbReference>
<evidence type="ECO:0000256" key="5">
    <source>
        <dbReference type="ARBA" id="ARBA00023098"/>
    </source>
</evidence>
<dbReference type="NCBIfam" id="TIGR01769">
    <property type="entry name" value="GGGP"/>
    <property type="match status" value="1"/>
</dbReference>
<sequence>MRLTSLYDALSKRRTNGQKSLAVLLDPDNLDEAGCQRLLELSETHTVDYFFVGGSLVTSAHQAALIRFIKSRSAVPVLLFPSHSLHLDAQADGILLLSLISGRNPDFLIGQHVIAAPLLRASNLQILPTGYMLVDTGRQTTASYISGTTPLPYDKPSIAACTAMAGEQLGLRLMYLDGGSGAMYPISPAMIRAVRQAVEAPLIVGGGINTAEKAYAALQAGADIIVVGNQIEKDPGFLADMSRTVHQFNQTTDSTDFSTGTADFVNDSVGASGRNQ</sequence>
<dbReference type="Gene3D" id="3.20.20.390">
    <property type="entry name" value="FMN-linked oxidoreductases"/>
    <property type="match status" value="1"/>
</dbReference>
<keyword evidence="3 9" id="KW-0479">Metal-binding</keyword>
<comment type="similarity">
    <text evidence="9">Belongs to the GGGP/HepGP synthase family. Group II subfamily.</text>
</comment>
<evidence type="ECO:0000256" key="1">
    <source>
        <dbReference type="ARBA" id="ARBA00022516"/>
    </source>
</evidence>
<dbReference type="PANTHER" id="PTHR40029:SF2">
    <property type="entry name" value="HEPTAPRENYLGLYCERYL PHOSPHATE SYNTHASE"/>
    <property type="match status" value="1"/>
</dbReference>
<name>A0A3R9MQX9_9BACT</name>
<comment type="cofactor">
    <cofactor evidence="9">
        <name>Mg(2+)</name>
        <dbReference type="ChEBI" id="CHEBI:18420"/>
    </cofactor>
</comment>
<feature type="binding site" evidence="9">
    <location>
        <begin position="228"/>
        <end position="229"/>
    </location>
    <ligand>
        <name>sn-glycerol 1-phosphate</name>
        <dbReference type="ChEBI" id="CHEBI:57685"/>
    </ligand>
</feature>
<dbReference type="NCBIfam" id="NF003198">
    <property type="entry name" value="PRK04169.1-2"/>
    <property type="match status" value="1"/>
</dbReference>
<dbReference type="GO" id="GO:0005737">
    <property type="term" value="C:cytoplasm"/>
    <property type="evidence" value="ECO:0007669"/>
    <property type="project" value="InterPro"/>
</dbReference>
<feature type="binding site" evidence="9">
    <location>
        <begin position="175"/>
        <end position="181"/>
    </location>
    <ligand>
        <name>sn-glycerol 1-phosphate</name>
        <dbReference type="ChEBI" id="CHEBI:57685"/>
    </ligand>
</feature>
<evidence type="ECO:0000256" key="9">
    <source>
        <dbReference type="HAMAP-Rule" id="MF_00112"/>
    </source>
</evidence>
<dbReference type="InterPro" id="IPR039074">
    <property type="entry name" value="GGGP/HepGP_synthase_I"/>
</dbReference>
<proteinExistence type="inferred from homology"/>
<evidence type="ECO:0000256" key="6">
    <source>
        <dbReference type="ARBA" id="ARBA00023209"/>
    </source>
</evidence>
<evidence type="ECO:0000313" key="10">
    <source>
        <dbReference type="EMBL" id="RSK47955.1"/>
    </source>
</evidence>
<evidence type="ECO:0000256" key="2">
    <source>
        <dbReference type="ARBA" id="ARBA00022679"/>
    </source>
</evidence>
<feature type="binding site" evidence="9">
    <location>
        <begin position="206"/>
        <end position="207"/>
    </location>
    <ligand>
        <name>sn-glycerol 1-phosphate</name>
        <dbReference type="ChEBI" id="CHEBI:57685"/>
    </ligand>
</feature>
<keyword evidence="7 9" id="KW-1208">Phospholipid metabolism</keyword>
<dbReference type="EC" id="2.5.1.41" evidence="9"/>
<comment type="caution">
    <text evidence="10">The sequence shown here is derived from an EMBL/GenBank/DDBJ whole genome shotgun (WGS) entry which is preliminary data.</text>
</comment>
<dbReference type="CDD" id="cd02812">
    <property type="entry name" value="PcrB_like"/>
    <property type="match status" value="1"/>
</dbReference>
<keyword evidence="1 9" id="KW-0444">Lipid biosynthesis</keyword>
<dbReference type="HAMAP" id="MF_00112">
    <property type="entry name" value="GGGP_HepGP_synthase"/>
    <property type="match status" value="1"/>
</dbReference>
<dbReference type="RefSeq" id="WP_125420458.1">
    <property type="nucleotide sequence ID" value="NZ_RWIT01000006.1"/>
</dbReference>
<dbReference type="NCBIfam" id="TIGR01768">
    <property type="entry name" value="GGGP-family"/>
    <property type="match status" value="1"/>
</dbReference>
<evidence type="ECO:0000256" key="8">
    <source>
        <dbReference type="ARBA" id="ARBA00047288"/>
    </source>
</evidence>
<dbReference type="OrthoDB" id="9807235at2"/>
<comment type="caution">
    <text evidence="9">Lacks conserved residue(s) required for the propagation of feature annotation.</text>
</comment>
<dbReference type="GO" id="GO:0047294">
    <property type="term" value="F:phosphoglycerol geranylgeranyltransferase activity"/>
    <property type="evidence" value="ECO:0007669"/>
    <property type="project" value="UniProtKB-UniRule"/>
</dbReference>
<dbReference type="Proteomes" id="UP000273500">
    <property type="component" value="Unassembled WGS sequence"/>
</dbReference>
<comment type="catalytic activity">
    <reaction evidence="8 9">
        <text>sn-glycerol 1-phosphate + (2E,6E,10E)-geranylgeranyl diphosphate = sn-3-O-(geranylgeranyl)glycerol 1-phosphate + diphosphate</text>
        <dbReference type="Rhea" id="RHEA:23404"/>
        <dbReference type="ChEBI" id="CHEBI:33019"/>
        <dbReference type="ChEBI" id="CHEBI:57677"/>
        <dbReference type="ChEBI" id="CHEBI:57685"/>
        <dbReference type="ChEBI" id="CHEBI:58756"/>
        <dbReference type="EC" id="2.5.1.41"/>
    </reaction>
</comment>
<keyword evidence="2 9" id="KW-0808">Transferase</keyword>
<dbReference type="GO" id="GO:0120536">
    <property type="term" value="F:heptaprenylglyceryl phosphate synthase activity"/>
    <property type="evidence" value="ECO:0007669"/>
    <property type="project" value="UniProtKB-ARBA"/>
</dbReference>
<dbReference type="GO" id="GO:0046474">
    <property type="term" value="P:glycerophospholipid biosynthetic process"/>
    <property type="evidence" value="ECO:0007669"/>
    <property type="project" value="UniProtKB-UniRule"/>
</dbReference>
<organism evidence="10 11">
    <name type="scientific">Hymenobacter rigui</name>
    <dbReference type="NCBI Taxonomy" id="334424"/>
    <lineage>
        <taxon>Bacteria</taxon>
        <taxon>Pseudomonadati</taxon>
        <taxon>Bacteroidota</taxon>
        <taxon>Cytophagia</taxon>
        <taxon>Cytophagales</taxon>
        <taxon>Hymenobacteraceae</taxon>
        <taxon>Hymenobacter</taxon>
    </lineage>
</organism>
<dbReference type="SUPFAM" id="SSF51395">
    <property type="entry name" value="FMN-linked oxidoreductases"/>
    <property type="match status" value="1"/>
</dbReference>
<reference evidence="10 11" key="1">
    <citation type="submission" date="2018-12" db="EMBL/GenBank/DDBJ databases">
        <authorList>
            <person name="Feng G."/>
            <person name="Zhu H."/>
        </authorList>
    </citation>
    <scope>NUCLEOTIDE SEQUENCE [LARGE SCALE GENOMIC DNA]</scope>
    <source>
        <strain evidence="10 11">KCTC 12533</strain>
    </source>
</reference>
<evidence type="ECO:0000313" key="11">
    <source>
        <dbReference type="Proteomes" id="UP000273500"/>
    </source>
</evidence>
<gene>
    <name evidence="10" type="ORF">EI291_12725</name>
</gene>
<dbReference type="Pfam" id="PF01884">
    <property type="entry name" value="PcrB"/>
    <property type="match status" value="1"/>
</dbReference>
<keyword evidence="5 9" id="KW-0443">Lipid metabolism</keyword>
<evidence type="ECO:0000256" key="7">
    <source>
        <dbReference type="ARBA" id="ARBA00023264"/>
    </source>
</evidence>
<keyword evidence="4 9" id="KW-0460">Magnesium</keyword>
<dbReference type="InterPro" id="IPR008205">
    <property type="entry name" value="GGGP_HepGP_synthase"/>
</dbReference>
<keyword evidence="6 9" id="KW-0594">Phospholipid biosynthesis</keyword>
<evidence type="ECO:0000256" key="4">
    <source>
        <dbReference type="ARBA" id="ARBA00022842"/>
    </source>
</evidence>
<feature type="binding site" evidence="9">
    <location>
        <position position="55"/>
    </location>
    <ligand>
        <name>Mg(2+)</name>
        <dbReference type="ChEBI" id="CHEBI:18420"/>
    </ligand>
</feature>
<keyword evidence="11" id="KW-1185">Reference proteome</keyword>
<dbReference type="GO" id="GO:0000287">
    <property type="term" value="F:magnesium ion binding"/>
    <property type="evidence" value="ECO:0007669"/>
    <property type="project" value="UniProtKB-UniRule"/>
</dbReference>
<dbReference type="InterPro" id="IPR010946">
    <property type="entry name" value="GGGP_synth"/>
</dbReference>
<dbReference type="AlphaFoldDB" id="A0A3R9MQX9"/>
<dbReference type="EMBL" id="RWIT01000006">
    <property type="protein sequence ID" value="RSK47955.1"/>
    <property type="molecule type" value="Genomic_DNA"/>
</dbReference>
<accession>A0A3R9MQX9</accession>
<dbReference type="PANTHER" id="PTHR40029">
    <property type="match status" value="1"/>
</dbReference>
<protein>
    <recommendedName>
        <fullName evidence="9">Geranylgeranylglyceryl phosphate synthase</fullName>
        <shortName evidence="9">GGGP synthase</shortName>
        <shortName evidence="9">GGGPS</shortName>
        <ecNumber evidence="9">2.5.1.41</ecNumber>
    </recommendedName>
    <alternativeName>
        <fullName evidence="9">(S)-3-O-geranylgeranylglyceryl phosphate synthase</fullName>
    </alternativeName>
    <alternativeName>
        <fullName evidence="9">Phosphoglycerol geranylgeranyltransferase</fullName>
    </alternativeName>
</protein>
<feature type="binding site" evidence="9">
    <location>
        <position position="26"/>
    </location>
    <ligand>
        <name>Mg(2+)</name>
        <dbReference type="ChEBI" id="CHEBI:18420"/>
    </ligand>
</feature>
<evidence type="ECO:0000256" key="3">
    <source>
        <dbReference type="ARBA" id="ARBA00022723"/>
    </source>
</evidence>